<name>U7D806_9BACT</name>
<dbReference type="AlphaFoldDB" id="U7D806"/>
<dbReference type="Gene3D" id="1.50.10.10">
    <property type="match status" value="1"/>
</dbReference>
<reference evidence="1 2" key="1">
    <citation type="journal article" date="2013" name="Environ. Microbiol.">
        <title>Genome analysis of Chitinivibrio alkaliphilus gen. nov., sp. nov., a novel extremely haloalkaliphilic anaerobic chitinolytic bacterium from the candidate phylum Termite Group 3.</title>
        <authorList>
            <person name="Sorokin D.Y."/>
            <person name="Gumerov V.M."/>
            <person name="Rakitin A.L."/>
            <person name="Beletsky A.V."/>
            <person name="Damste J.S."/>
            <person name="Muyzer G."/>
            <person name="Mardanov A.V."/>
            <person name="Ravin N.V."/>
        </authorList>
    </citation>
    <scope>NUCLEOTIDE SEQUENCE [LARGE SCALE GENOMIC DNA]</scope>
    <source>
        <strain evidence="1 2">ACht1</strain>
    </source>
</reference>
<evidence type="ECO:0000313" key="2">
    <source>
        <dbReference type="Proteomes" id="UP000017148"/>
    </source>
</evidence>
<proteinExistence type="predicted"/>
<dbReference type="SUPFAM" id="SSF48208">
    <property type="entry name" value="Six-hairpin glycosidases"/>
    <property type="match status" value="1"/>
</dbReference>
<keyword evidence="2" id="KW-1185">Reference proteome</keyword>
<dbReference type="InterPro" id="IPR012341">
    <property type="entry name" value="6hp_glycosidase-like_sf"/>
</dbReference>
<dbReference type="EMBL" id="ASJR01000007">
    <property type="protein sequence ID" value="ERP32073.1"/>
    <property type="molecule type" value="Genomic_DNA"/>
</dbReference>
<sequence>MLSHFRAFHEARMSDSFYRKTGHGDVPQVWSVLEDMKIELVGFIRNENTGLVPDFMGNEAGDFSQPISTFTGISDEPDATPGAFDNAYWYNACRFPWRFAQGYIQYGIEEAREAVMRIGRWVLTAPVHEGWGYLQLDSIRAGYTLDGSPLEGYNYYDRAFAAPFMTALSLRDTESTLPREWAFNELWDSLSIFSEPSEWSSGYYDNSITLLTLLLVTGNWWIPTAHRSEEVSLVSQEETHTREQGTILRHDVRQFSGFSGDETIHLYSPHGRRIHTLEADSHGMLTLPELTPGQYILSRVERKQSQLIRFP</sequence>
<dbReference type="GO" id="GO:0005975">
    <property type="term" value="P:carbohydrate metabolic process"/>
    <property type="evidence" value="ECO:0007669"/>
    <property type="project" value="InterPro"/>
</dbReference>
<comment type="caution">
    <text evidence="1">The sequence shown here is derived from an EMBL/GenBank/DDBJ whole genome shotgun (WGS) entry which is preliminary data.</text>
</comment>
<protein>
    <submittedName>
        <fullName evidence="1">Endoglucanase Y</fullName>
    </submittedName>
</protein>
<evidence type="ECO:0000313" key="1">
    <source>
        <dbReference type="EMBL" id="ERP32073.1"/>
    </source>
</evidence>
<dbReference type="STRING" id="1313304.CALK_1060"/>
<accession>U7D806</accession>
<dbReference type="Proteomes" id="UP000017148">
    <property type="component" value="Unassembled WGS sequence"/>
</dbReference>
<dbReference type="InterPro" id="IPR008928">
    <property type="entry name" value="6-hairpin_glycosidase_sf"/>
</dbReference>
<organism evidence="1 2">
    <name type="scientific">Chitinivibrio alkaliphilus ACht1</name>
    <dbReference type="NCBI Taxonomy" id="1313304"/>
    <lineage>
        <taxon>Bacteria</taxon>
        <taxon>Pseudomonadati</taxon>
        <taxon>Fibrobacterota</taxon>
        <taxon>Chitinivibrionia</taxon>
        <taxon>Chitinivibrionales</taxon>
        <taxon>Chitinivibrionaceae</taxon>
        <taxon>Chitinivibrio</taxon>
    </lineage>
</organism>
<dbReference type="eggNOG" id="COG3405">
    <property type="taxonomic scope" value="Bacteria"/>
</dbReference>
<gene>
    <name evidence="1" type="ORF">CALK_1060</name>
</gene>